<dbReference type="EMBL" id="JADPIE010000001">
    <property type="protein sequence ID" value="MBF8435994.1"/>
    <property type="molecule type" value="Genomic_DNA"/>
</dbReference>
<dbReference type="GO" id="GO:0043023">
    <property type="term" value="F:ribosomal large subunit binding"/>
    <property type="evidence" value="ECO:0007669"/>
    <property type="project" value="TreeGrafter"/>
</dbReference>
<dbReference type="GO" id="GO:0042256">
    <property type="term" value="P:cytosolic ribosome assembly"/>
    <property type="evidence" value="ECO:0007669"/>
    <property type="project" value="UniProtKB-UniRule"/>
</dbReference>
<sequence>MESLSSKEKALRISEIADDKKGQNISVLEVNELTPMADYFVIVSGQNENQVQAIAREIEDSLAEDGIEPHKIAGRDQGRWILLDYQDIIVHIFHHQEREYYDLERLWADAKKLLEDA</sequence>
<dbReference type="HAMAP" id="MF_01477">
    <property type="entry name" value="Iojap_RsfS"/>
    <property type="match status" value="1"/>
</dbReference>
<dbReference type="Gene3D" id="3.30.460.10">
    <property type="entry name" value="Beta Polymerase, domain 2"/>
    <property type="match status" value="1"/>
</dbReference>
<evidence type="ECO:0000256" key="2">
    <source>
        <dbReference type="HAMAP-Rule" id="MF_01477"/>
    </source>
</evidence>
<comment type="subcellular location">
    <subcellularLocation>
        <location evidence="2">Cytoplasm</location>
    </subcellularLocation>
</comment>
<keyword evidence="2" id="KW-0678">Repressor</keyword>
<name>A0A931AQ52_9FIRM</name>
<dbReference type="InterPro" id="IPR043519">
    <property type="entry name" value="NT_sf"/>
</dbReference>
<dbReference type="AlphaFoldDB" id="A0A931AQ52"/>
<reference evidence="3" key="1">
    <citation type="submission" date="2020-11" db="EMBL/GenBank/DDBJ databases">
        <title>Halonatronomonas betainensis gen. nov., sp. nov. a novel haloalkaliphilic representative of the family Halanaerobiacae capable of betaine degradation.</title>
        <authorList>
            <person name="Boltyanskaya Y."/>
            <person name="Kevbrin V."/>
            <person name="Detkova E."/>
            <person name="Grouzdev D.S."/>
            <person name="Koziaeva V."/>
            <person name="Zhilina T."/>
        </authorList>
    </citation>
    <scope>NUCLEOTIDE SEQUENCE</scope>
    <source>
        <strain evidence="3">Z-7014</strain>
    </source>
</reference>
<comment type="function">
    <text evidence="2">Functions as a ribosomal silencing factor. Interacts with ribosomal protein uL14 (rplN), blocking formation of intersubunit bridge B8. Prevents association of the 30S and 50S ribosomal subunits and the formation of functional ribosomes, thus repressing translation.</text>
</comment>
<dbReference type="GO" id="GO:0090071">
    <property type="term" value="P:negative regulation of ribosome biogenesis"/>
    <property type="evidence" value="ECO:0007669"/>
    <property type="project" value="UniProtKB-UniRule"/>
</dbReference>
<dbReference type="Pfam" id="PF02410">
    <property type="entry name" value="RsfS"/>
    <property type="match status" value="1"/>
</dbReference>
<evidence type="ECO:0000313" key="3">
    <source>
        <dbReference type="EMBL" id="MBF8435994.1"/>
    </source>
</evidence>
<comment type="subunit">
    <text evidence="2">Interacts with ribosomal protein uL14 (rplN).</text>
</comment>
<evidence type="ECO:0000313" key="4">
    <source>
        <dbReference type="Proteomes" id="UP000621436"/>
    </source>
</evidence>
<dbReference type="InterPro" id="IPR004394">
    <property type="entry name" value="Iojap/RsfS/C7orf30"/>
</dbReference>
<dbReference type="SUPFAM" id="SSF81301">
    <property type="entry name" value="Nucleotidyltransferase"/>
    <property type="match status" value="1"/>
</dbReference>
<accession>A0A931AQ52</accession>
<evidence type="ECO:0000256" key="1">
    <source>
        <dbReference type="ARBA" id="ARBA00010574"/>
    </source>
</evidence>
<dbReference type="NCBIfam" id="TIGR00090">
    <property type="entry name" value="rsfS_iojap_ybeB"/>
    <property type="match status" value="1"/>
</dbReference>
<organism evidence="3 4">
    <name type="scientific">Halonatronomonas betaini</name>
    <dbReference type="NCBI Taxonomy" id="2778430"/>
    <lineage>
        <taxon>Bacteria</taxon>
        <taxon>Bacillati</taxon>
        <taxon>Bacillota</taxon>
        <taxon>Clostridia</taxon>
        <taxon>Halanaerobiales</taxon>
        <taxon>Halarsenatibacteraceae</taxon>
        <taxon>Halonatronomonas</taxon>
    </lineage>
</organism>
<dbReference type="PANTHER" id="PTHR21043">
    <property type="entry name" value="IOJAP SUPERFAMILY ORTHOLOG"/>
    <property type="match status" value="1"/>
</dbReference>
<comment type="caution">
    <text evidence="3">The sequence shown here is derived from an EMBL/GenBank/DDBJ whole genome shotgun (WGS) entry which is preliminary data.</text>
</comment>
<proteinExistence type="inferred from homology"/>
<keyword evidence="4" id="KW-1185">Reference proteome</keyword>
<keyword evidence="2" id="KW-0963">Cytoplasm</keyword>
<dbReference type="Proteomes" id="UP000621436">
    <property type="component" value="Unassembled WGS sequence"/>
</dbReference>
<keyword evidence="2" id="KW-0810">Translation regulation</keyword>
<dbReference type="RefSeq" id="WP_270452736.1">
    <property type="nucleotide sequence ID" value="NZ_JADPIE010000001.1"/>
</dbReference>
<gene>
    <name evidence="2 3" type="primary">rsfS</name>
    <name evidence="3" type="ORF">I0Q91_02780</name>
</gene>
<dbReference type="PANTHER" id="PTHR21043:SF0">
    <property type="entry name" value="MITOCHONDRIAL ASSEMBLY OF RIBOSOMAL LARGE SUBUNIT PROTEIN 1"/>
    <property type="match status" value="1"/>
</dbReference>
<comment type="similarity">
    <text evidence="1 2">Belongs to the Iojap/RsfS family.</text>
</comment>
<dbReference type="GO" id="GO:0005737">
    <property type="term" value="C:cytoplasm"/>
    <property type="evidence" value="ECO:0007669"/>
    <property type="project" value="UniProtKB-SubCell"/>
</dbReference>
<protein>
    <recommendedName>
        <fullName evidence="2">Ribosomal silencing factor RsfS</fullName>
    </recommendedName>
</protein>
<dbReference type="GO" id="GO:0017148">
    <property type="term" value="P:negative regulation of translation"/>
    <property type="evidence" value="ECO:0007669"/>
    <property type="project" value="UniProtKB-UniRule"/>
</dbReference>